<evidence type="ECO:0000259" key="3">
    <source>
        <dbReference type="Pfam" id="PF04200"/>
    </source>
</evidence>
<dbReference type="KEGG" id="mamp:MAMA39_01110"/>
<evidence type="ECO:0000256" key="1">
    <source>
        <dbReference type="SAM" id="MobiDB-lite"/>
    </source>
</evidence>
<feature type="compositionally biased region" description="Basic and acidic residues" evidence="1">
    <location>
        <begin position="649"/>
        <end position="676"/>
    </location>
</feature>
<feature type="compositionally biased region" description="Basic and acidic residues" evidence="1">
    <location>
        <begin position="91"/>
        <end position="117"/>
    </location>
</feature>
<feature type="signal peptide" evidence="2">
    <location>
        <begin position="1"/>
        <end position="27"/>
    </location>
</feature>
<evidence type="ECO:0000313" key="5">
    <source>
        <dbReference type="Proteomes" id="UP000261764"/>
    </source>
</evidence>
<reference evidence="4 5" key="1">
    <citation type="journal article" date="2015" name="Clin. Infect. Dis.">
        <title>Genomic Investigations unmask Mycoplasma amphoriforme, a new respiratory pathogen.</title>
        <authorList>
            <person name="Gillespie S.H."/>
            <person name="Ling C.L."/>
            <person name="Oravcova K."/>
            <person name="Pinheiro M."/>
            <person name="Wells L."/>
            <person name="Bryant J.M."/>
            <person name="McHugh T.D."/>
            <person name="Bebear C."/>
            <person name="Webster D."/>
            <person name="Harris S.R."/>
            <person name="Seth-Smith H.M."/>
            <person name="Thomson N.R."/>
        </authorList>
    </citation>
    <scope>NUCLEOTIDE SEQUENCE [LARGE SCALE GENOMIC DNA]</scope>
    <source>
        <strain evidence="4 5">A39</strain>
    </source>
</reference>
<dbReference type="EMBL" id="HG937516">
    <property type="protein sequence ID" value="CDN40235.1"/>
    <property type="molecule type" value="Genomic_DNA"/>
</dbReference>
<feature type="region of interest" description="Disordered" evidence="1">
    <location>
        <begin position="373"/>
        <end position="405"/>
    </location>
</feature>
<dbReference type="Proteomes" id="UP000261764">
    <property type="component" value="Chromosome I"/>
</dbReference>
<evidence type="ECO:0000256" key="2">
    <source>
        <dbReference type="SAM" id="SignalP"/>
    </source>
</evidence>
<accession>A0A292IHS8</accession>
<feature type="compositionally biased region" description="Basic and acidic residues" evidence="1">
    <location>
        <begin position="64"/>
        <end position="84"/>
    </location>
</feature>
<sequence>MAKLNKKKVLLTSLALATPLVGAIASACSLTTSGNNDGKNENKSQPETLPQTGLDNSVTTPGVKQEKQDDADKNKKLSNPDESTKSSNAVDADKNKKLEDTNKDTKPSDADNDKKLSETGNNELKSNSVVSPAVDPAKKASEVAKTVNSRESANAQIKDLSKQLPEIPAGLTGFAYEISATGDDATGTLSISVALKKGDQYFDLTTGKPVNKDAHRAKTITVTGFLKVDTDKNKKLEDTNKGTKPSDADNDKKLSETGKNELKSNSVVSPAVDTAKKASEVAKTVNSRESANAQIKDASKQLPEIPADLTGFAYEISATGDDATGTLTISVALKNGDQYFDLTTGKPVNKDAHRAKTITVTGFLKVDTDKNKKLEDTNKGTKPSDADNDKKLSETGKNELKSNSVVSPAVDTAKKASEVAKTVNSRESANAQIKDASKQLPEIPANLTGFAYEISATGDDATGTLTISVALKNGDQYFDLTTGKPVNKDAHRAKTITVTGFLKVDTDKNKKLEDTNKGTKPSDADNDKKLSETGKNELKSNSVVSPAVDTAKKASEVAKTVNSRESANAQIKDASKQLPEIPADLTGFAYEISATGDDATGTLTISVALKNGDQYFDLTTGKPVNKDAHRAKTITVTGFLKVDTDKNKKLEDTNKGTKPSDADNDKKLSETGKNELKSNSVVSPAVDTAKKASEVAKTVNSRESANAQIKDASKQLPEIPANLTGFAYEISATGDDATGTLTISVALKNGDQYFDLTTGKPVNKDAHRAKTITVTGFLKVDTDKNKKLEDTNKGTKPSDADNDKKLSETGKNELKSNSVVSPAVDTAKKASEVAKTVNSRESANAQIKDASKQLPEIPANLTGFAYEISATGDDATGTLTISVALKNGDQYFDLTTGKPVNKDAHRAKTITVTGFLK</sequence>
<keyword evidence="2" id="KW-0732">Signal</keyword>
<dbReference type="AlphaFoldDB" id="A0A292IHS8"/>
<feature type="region of interest" description="Disordered" evidence="1">
    <location>
        <begin position="235"/>
        <end position="267"/>
    </location>
</feature>
<dbReference type="InterPro" id="IPR007326">
    <property type="entry name" value="Lipoprotein-assoc_dom"/>
</dbReference>
<feature type="chain" id="PRO_5012990998" description="Lipoprotein-associated type-17 domain-containing protein" evidence="2">
    <location>
        <begin position="28"/>
        <end position="917"/>
    </location>
</feature>
<feature type="domain" description="Lipoprotein-associated type-17" evidence="3">
    <location>
        <begin position="146"/>
        <end position="227"/>
    </location>
</feature>
<organism evidence="4 5">
    <name type="scientific">Mycoplasma amphoriforme A39</name>
    <dbReference type="NCBI Taxonomy" id="572419"/>
    <lineage>
        <taxon>Bacteria</taxon>
        <taxon>Bacillati</taxon>
        <taxon>Mycoplasmatota</taxon>
        <taxon>Mollicutes</taxon>
        <taxon>Mycoplasmataceae</taxon>
        <taxon>Mycoplasma</taxon>
    </lineage>
</organism>
<gene>
    <name evidence="4" type="ORF">MAMA39_01110</name>
</gene>
<feature type="region of interest" description="Disordered" evidence="1">
    <location>
        <begin position="649"/>
        <end position="681"/>
    </location>
</feature>
<feature type="compositionally biased region" description="Basic and acidic residues" evidence="1">
    <location>
        <begin position="235"/>
        <end position="262"/>
    </location>
</feature>
<feature type="compositionally biased region" description="Basic and acidic residues" evidence="1">
    <location>
        <begin position="373"/>
        <end position="400"/>
    </location>
</feature>
<feature type="domain" description="Lipoprotein-associated type-17" evidence="3">
    <location>
        <begin position="694"/>
        <end position="779"/>
    </location>
</feature>
<name>A0A292IHS8_9MOLU</name>
<feature type="compositionally biased region" description="Basic and acidic residues" evidence="1">
    <location>
        <begin position="787"/>
        <end position="814"/>
    </location>
</feature>
<feature type="domain" description="Lipoprotein-associated type-17" evidence="3">
    <location>
        <begin position="550"/>
        <end position="641"/>
    </location>
</feature>
<protein>
    <recommendedName>
        <fullName evidence="3">Lipoprotein-associated type-17 domain-containing protein</fullName>
    </recommendedName>
</protein>
<feature type="region of interest" description="Disordered" evidence="1">
    <location>
        <begin position="787"/>
        <end position="819"/>
    </location>
</feature>
<feature type="compositionally biased region" description="Polar residues" evidence="1">
    <location>
        <begin position="45"/>
        <end position="62"/>
    </location>
</feature>
<feature type="domain" description="Lipoprotein-associated type-17" evidence="3">
    <location>
        <begin position="412"/>
        <end position="503"/>
    </location>
</feature>
<feature type="domain" description="Lipoprotein-associated type-17" evidence="3">
    <location>
        <begin position="274"/>
        <end position="365"/>
    </location>
</feature>
<dbReference type="RefSeq" id="WP_343251577.1">
    <property type="nucleotide sequence ID" value="NZ_HG937516.1"/>
</dbReference>
<feature type="region of interest" description="Disordered" evidence="1">
    <location>
        <begin position="29"/>
        <end position="155"/>
    </location>
</feature>
<evidence type="ECO:0000313" key="4">
    <source>
        <dbReference type="EMBL" id="CDN40235.1"/>
    </source>
</evidence>
<proteinExistence type="predicted"/>
<dbReference type="PROSITE" id="PS51257">
    <property type="entry name" value="PROKAR_LIPOPROTEIN"/>
    <property type="match status" value="1"/>
</dbReference>
<feature type="compositionally biased region" description="Polar residues" evidence="1">
    <location>
        <begin position="146"/>
        <end position="155"/>
    </location>
</feature>
<keyword evidence="5" id="KW-1185">Reference proteome</keyword>
<feature type="compositionally biased region" description="Basic and acidic residues" evidence="1">
    <location>
        <begin position="511"/>
        <end position="538"/>
    </location>
</feature>
<feature type="compositionally biased region" description="Polar residues" evidence="1">
    <location>
        <begin position="118"/>
        <end position="130"/>
    </location>
</feature>
<feature type="domain" description="Lipoprotein-associated type-17" evidence="3">
    <location>
        <begin position="832"/>
        <end position="917"/>
    </location>
</feature>
<feature type="region of interest" description="Disordered" evidence="1">
    <location>
        <begin position="511"/>
        <end position="543"/>
    </location>
</feature>
<dbReference type="Pfam" id="PF04200">
    <property type="entry name" value="Lipoprotein_17"/>
    <property type="match status" value="6"/>
</dbReference>